<evidence type="ECO:0000313" key="3">
    <source>
        <dbReference type="Proteomes" id="UP001317779"/>
    </source>
</evidence>
<keyword evidence="3" id="KW-1185">Reference proteome</keyword>
<evidence type="ECO:0000256" key="1">
    <source>
        <dbReference type="SAM" id="Phobius"/>
    </source>
</evidence>
<protein>
    <recommendedName>
        <fullName evidence="4">Integral membrane protein</fullName>
    </recommendedName>
</protein>
<feature type="transmembrane region" description="Helical" evidence="1">
    <location>
        <begin position="20"/>
        <end position="42"/>
    </location>
</feature>
<name>A0ABM8E3J2_9MICO</name>
<proteinExistence type="predicted"/>
<reference evidence="2 3" key="1">
    <citation type="submission" date="2022-12" db="EMBL/GenBank/DDBJ databases">
        <title>Microbacterium terricola strain KV-448 chromosome, complete genome.</title>
        <authorList>
            <person name="Oshima T."/>
            <person name="Moriya T."/>
            <person name="Bessho Y."/>
        </authorList>
    </citation>
    <scope>NUCLEOTIDE SEQUENCE [LARGE SCALE GENOMIC DNA]</scope>
    <source>
        <strain evidence="2 3">KV-448</strain>
    </source>
</reference>
<keyword evidence="1" id="KW-0472">Membrane</keyword>
<keyword evidence="1" id="KW-1133">Transmembrane helix</keyword>
<organism evidence="2 3">
    <name type="scientific">Microbacterium terricola</name>
    <dbReference type="NCBI Taxonomy" id="344163"/>
    <lineage>
        <taxon>Bacteria</taxon>
        <taxon>Bacillati</taxon>
        <taxon>Actinomycetota</taxon>
        <taxon>Actinomycetes</taxon>
        <taxon>Micrococcales</taxon>
        <taxon>Microbacteriaceae</taxon>
        <taxon>Microbacterium</taxon>
    </lineage>
</organism>
<keyword evidence="1" id="KW-0812">Transmembrane</keyword>
<feature type="transmembrane region" description="Helical" evidence="1">
    <location>
        <begin position="54"/>
        <end position="77"/>
    </location>
</feature>
<dbReference type="Proteomes" id="UP001317779">
    <property type="component" value="Chromosome"/>
</dbReference>
<dbReference type="EMBL" id="AP027141">
    <property type="protein sequence ID" value="BDV32320.1"/>
    <property type="molecule type" value="Genomic_DNA"/>
</dbReference>
<evidence type="ECO:0000313" key="2">
    <source>
        <dbReference type="EMBL" id="BDV32320.1"/>
    </source>
</evidence>
<accession>A0ABM8E3J2</accession>
<evidence type="ECO:0008006" key="4">
    <source>
        <dbReference type="Google" id="ProtNLM"/>
    </source>
</evidence>
<gene>
    <name evidence="2" type="ORF">Microterr_29800</name>
</gene>
<sequence>MRLPCLEKVGPAKVANVKRLWPLLLVGVILAAVGLVWTLQGLNVLGGSAMSGSALWATIGPIVLIAGVVLVIVAIVARRRRGTR</sequence>